<dbReference type="Proteomes" id="UP000679213">
    <property type="component" value="Chromosome I"/>
</dbReference>
<dbReference type="KEGG" id="mesg:MLAUSG7_0953"/>
<name>A0A8D6SXN3_9EURY</name>
<dbReference type="RefSeq" id="WP_214399329.1">
    <property type="nucleotide sequence ID" value="NZ_LR792632.1"/>
</dbReference>
<evidence type="ECO:0000313" key="2">
    <source>
        <dbReference type="Proteomes" id="UP000679213"/>
    </source>
</evidence>
<gene>
    <name evidence="1" type="ORF">MLAUSG7_0953</name>
</gene>
<evidence type="ECO:0000313" key="1">
    <source>
        <dbReference type="EMBL" id="CAB3288896.1"/>
    </source>
</evidence>
<protein>
    <submittedName>
        <fullName evidence="1">Uncharacterized protein</fullName>
    </submittedName>
</protein>
<accession>A0A8D6SXN3</accession>
<dbReference type="GeneID" id="65883753"/>
<proteinExistence type="predicted"/>
<dbReference type="AlphaFoldDB" id="A0A8D6SXN3"/>
<keyword evidence="2" id="KW-1185">Reference proteome</keyword>
<reference evidence="1 2" key="1">
    <citation type="submission" date="2020-04" db="EMBL/GenBank/DDBJ databases">
        <authorList>
            <consortium name="Genoscope - CEA"/>
            <person name="William W."/>
        </authorList>
    </citation>
    <scope>NUCLEOTIDE SEQUENCE [LARGE SCALE GENOMIC DNA]</scope>
    <source>
        <strain evidence="1 2">SG7</strain>
    </source>
</reference>
<organism evidence="1 2">
    <name type="scientific">Methanocaldococcus lauensis</name>
    <dbReference type="NCBI Taxonomy" id="2546128"/>
    <lineage>
        <taxon>Archaea</taxon>
        <taxon>Methanobacteriati</taxon>
        <taxon>Methanobacteriota</taxon>
        <taxon>Methanomada group</taxon>
        <taxon>Methanococci</taxon>
        <taxon>Methanococcales</taxon>
        <taxon>Methanocaldococcaceae</taxon>
        <taxon>Methanocaldococcus</taxon>
    </lineage>
</organism>
<dbReference type="EMBL" id="LR792632">
    <property type="protein sequence ID" value="CAB3288896.1"/>
    <property type="molecule type" value="Genomic_DNA"/>
</dbReference>
<sequence>MKLIELIYDKEKYREKIKKNIVSEIETIFKVNGMLLGGGCLKSEGGIYGDDCDLYGFFQDILKGLAFLLDEGKHTRRSYYRKDVEHIVGWNRFKVKNFDLAYGTSLFFRYNDYIFELDKDKDELIIHYRNEPLSYTDCEEYKGKERGIVRVPLKDFTKEIVKLADDYIKFMRNSEIEEGYDFYIDDLQEYLNDVKKYYKERYGEEL</sequence>